<evidence type="ECO:0000256" key="1">
    <source>
        <dbReference type="ARBA" id="ARBA00022669"/>
    </source>
</evidence>
<feature type="region of interest" description="Disordered" evidence="6">
    <location>
        <begin position="645"/>
        <end position="697"/>
    </location>
</feature>
<feature type="compositionally biased region" description="Basic and acidic residues" evidence="6">
    <location>
        <begin position="664"/>
        <end position="679"/>
    </location>
</feature>
<reference evidence="8 9" key="1">
    <citation type="submission" date="2018-04" db="EMBL/GenBank/DDBJ databases">
        <title>The genome of golden apple snail Pomacea canaliculata provides insight into stress tolerance and invasive adaptation.</title>
        <authorList>
            <person name="Liu C."/>
            <person name="Liu B."/>
            <person name="Ren Y."/>
            <person name="Zhang Y."/>
            <person name="Wang H."/>
            <person name="Li S."/>
            <person name="Jiang F."/>
            <person name="Yin L."/>
            <person name="Zhang G."/>
            <person name="Qian W."/>
            <person name="Fan W."/>
        </authorList>
    </citation>
    <scope>NUCLEOTIDE SEQUENCE [LARGE SCALE GENOMIC DNA]</scope>
    <source>
        <strain evidence="8">SZHN2017</strain>
        <tissue evidence="8">Muscle</tissue>
    </source>
</reference>
<dbReference type="InterPro" id="IPR036508">
    <property type="entry name" value="Chitin-bd_dom_sf"/>
</dbReference>
<dbReference type="PANTHER" id="PTHR23301">
    <property type="entry name" value="CHITIN BINDING PERITROPHIN-A"/>
    <property type="match status" value="1"/>
</dbReference>
<dbReference type="Gene3D" id="2.170.140.10">
    <property type="entry name" value="Chitin binding domain"/>
    <property type="match status" value="5"/>
</dbReference>
<feature type="compositionally biased region" description="Polar residues" evidence="6">
    <location>
        <begin position="197"/>
        <end position="208"/>
    </location>
</feature>
<feature type="domain" description="Chitin-binding type-2" evidence="7">
    <location>
        <begin position="305"/>
        <end position="361"/>
    </location>
</feature>
<dbReference type="GO" id="GO:0005576">
    <property type="term" value="C:extracellular region"/>
    <property type="evidence" value="ECO:0007669"/>
    <property type="project" value="InterPro"/>
</dbReference>
<dbReference type="SUPFAM" id="SSF57625">
    <property type="entry name" value="Invertebrate chitin-binding proteins"/>
    <property type="match status" value="5"/>
</dbReference>
<dbReference type="PANTHER" id="PTHR23301:SF0">
    <property type="entry name" value="CHITIN-BINDING TYPE-2 DOMAIN-CONTAINING PROTEIN-RELATED"/>
    <property type="match status" value="1"/>
</dbReference>
<organism evidence="8 9">
    <name type="scientific">Pomacea canaliculata</name>
    <name type="common">Golden apple snail</name>
    <dbReference type="NCBI Taxonomy" id="400727"/>
    <lineage>
        <taxon>Eukaryota</taxon>
        <taxon>Metazoa</taxon>
        <taxon>Spiralia</taxon>
        <taxon>Lophotrochozoa</taxon>
        <taxon>Mollusca</taxon>
        <taxon>Gastropoda</taxon>
        <taxon>Caenogastropoda</taxon>
        <taxon>Architaenioglossa</taxon>
        <taxon>Ampullarioidea</taxon>
        <taxon>Ampullariidae</taxon>
        <taxon>Pomacea</taxon>
    </lineage>
</organism>
<keyword evidence="9" id="KW-1185">Reference proteome</keyword>
<keyword evidence="3" id="KW-0677">Repeat</keyword>
<feature type="compositionally biased region" description="Low complexity" evidence="6">
    <location>
        <begin position="392"/>
        <end position="408"/>
    </location>
</feature>
<dbReference type="EMBL" id="PZQS01000004">
    <property type="protein sequence ID" value="PVD31175.1"/>
    <property type="molecule type" value="Genomic_DNA"/>
</dbReference>
<feature type="compositionally biased region" description="Basic and acidic residues" evidence="6">
    <location>
        <begin position="645"/>
        <end position="656"/>
    </location>
</feature>
<feature type="domain" description="Chitin-binding type-2" evidence="7">
    <location>
        <begin position="450"/>
        <end position="505"/>
    </location>
</feature>
<feature type="compositionally biased region" description="Low complexity" evidence="6">
    <location>
        <begin position="754"/>
        <end position="771"/>
    </location>
</feature>
<comment type="caution">
    <text evidence="8">The sequence shown here is derived from an EMBL/GenBank/DDBJ whole genome shotgun (WGS) entry which is preliminary data.</text>
</comment>
<evidence type="ECO:0000313" key="9">
    <source>
        <dbReference type="Proteomes" id="UP000245119"/>
    </source>
</evidence>
<evidence type="ECO:0000256" key="3">
    <source>
        <dbReference type="ARBA" id="ARBA00022737"/>
    </source>
</evidence>
<feature type="region of interest" description="Disordered" evidence="6">
    <location>
        <begin position="72"/>
        <end position="247"/>
    </location>
</feature>
<evidence type="ECO:0000259" key="7">
    <source>
        <dbReference type="PROSITE" id="PS50940"/>
    </source>
</evidence>
<protein>
    <recommendedName>
        <fullName evidence="7">Chitin-binding type-2 domain-containing protein</fullName>
    </recommendedName>
</protein>
<keyword evidence="2" id="KW-0732">Signal</keyword>
<keyword evidence="5" id="KW-0325">Glycoprotein</keyword>
<dbReference type="OrthoDB" id="6162453at2759"/>
<feature type="compositionally biased region" description="Low complexity" evidence="6">
    <location>
        <begin position="90"/>
        <end position="104"/>
    </location>
</feature>
<feature type="domain" description="Chitin-binding type-2" evidence="7">
    <location>
        <begin position="529"/>
        <end position="591"/>
    </location>
</feature>
<feature type="compositionally biased region" description="Polar residues" evidence="6">
    <location>
        <begin position="604"/>
        <end position="619"/>
    </location>
</feature>
<feature type="domain" description="Chitin-binding type-2" evidence="7">
    <location>
        <begin position="882"/>
        <end position="938"/>
    </location>
</feature>
<evidence type="ECO:0000256" key="6">
    <source>
        <dbReference type="SAM" id="MobiDB-lite"/>
    </source>
</evidence>
<name>A0A2T7PCN9_POMCA</name>
<evidence type="ECO:0000313" key="8">
    <source>
        <dbReference type="EMBL" id="PVD31175.1"/>
    </source>
</evidence>
<proteinExistence type="predicted"/>
<dbReference type="Pfam" id="PF01607">
    <property type="entry name" value="CBM_14"/>
    <property type="match status" value="5"/>
</dbReference>
<feature type="region of interest" description="Disordered" evidence="6">
    <location>
        <begin position="365"/>
        <end position="439"/>
    </location>
</feature>
<feature type="compositionally biased region" description="Basic and acidic residues" evidence="6">
    <location>
        <begin position="621"/>
        <end position="631"/>
    </location>
</feature>
<feature type="compositionally biased region" description="Low complexity" evidence="6">
    <location>
        <begin position="119"/>
        <end position="137"/>
    </location>
</feature>
<sequence>MLMSADRNPRWLQITRLTTSNGFQFQVALLRGRRRTSHVLQTPEPTRIQLTTPDFLSVCLAKSSSIPVLTDTSSVCKPRDTNTSKGSIRTLPANTTLPSPTTSTEEQEVKADDVEAVQSLTTNTSNNSDISVSSQSSAPDVVTTMSDLSTSPHPTSTVSETESSDSTWSRSSLGATGSLPVSEAMPQVVTFPDVASDTGNPANTPSQSGVGLTGGTTGVTDNHQKTKVGSTGEPANSTDQPQTAAEVTGMPANSTGQQADRGQQVTTPRAVAYQASLEELLVEGRARYALSDDTKEEEEVKVEEEFLCPNESGFFRHPTNCSRFYWCNHFIPTAMLCAPHTAFDPETHVCSWAVGPDGCGAQLPLVKHTHDPHPRHGAVLTTTQPAASSDTQSQGRQVRSGRQPRQVSPGHYNSRDAATSSTDGEDSKTSEGKSFGLNSRGVDFNAGRDHFQCPGDGFYADPNDCTYFYHCSIGKAFKFQCQNGTAFNRDKFVCSWPVGEDGCGGMLSVPYRQVLEEELGLSTNHVNSNFRCPQPEGFYPDAQNCSIFYHCVKSKPYHHECGSGTVYSTTKGVCVWPDSDDDDNNGKKCGDSSVLGESYRAALDNNQPRDQQGGASSQRAPLDKHDHRQVNGDHHAVEDGEEDVLHHDDHHSHSELSEVSSNVESDKYNQQPDRKERTVEPATTPAEGGSGPTEVSTRSAIEGATLQAQSVQDFSQVASSWPWGNTDKKVAASSQGTSTDTTFTVSTAATTFATGTTSTPRHVPSTTDTTSTPPPAQKTTLKAELYRVIGLETDFRCPKPAGHFRDPRNCAVYYHCADAVAYRLDCPEGQLYDVRQYQCLPIPQVKDCVRVDKDQVDDWEERWLGTYPEVDSYPKQKDFLESFECEESSGFHGNPQDCSSYVECIDGVPYARKCMSGTVFDDGRKKCTWSSLVPACNTGSRAPDELRM</sequence>
<evidence type="ECO:0000256" key="4">
    <source>
        <dbReference type="ARBA" id="ARBA00023157"/>
    </source>
</evidence>
<feature type="region of interest" description="Disordered" evidence="6">
    <location>
        <begin position="604"/>
        <end position="631"/>
    </location>
</feature>
<dbReference type="GO" id="GO:0008061">
    <property type="term" value="F:chitin binding"/>
    <property type="evidence" value="ECO:0007669"/>
    <property type="project" value="UniProtKB-KW"/>
</dbReference>
<feature type="compositionally biased region" description="Polar residues" evidence="6">
    <location>
        <begin position="380"/>
        <end position="391"/>
    </location>
</feature>
<gene>
    <name evidence="8" type="ORF">C0Q70_06587</name>
</gene>
<dbReference type="InterPro" id="IPR002557">
    <property type="entry name" value="Chitin-bd_dom"/>
</dbReference>
<feature type="compositionally biased region" description="Polar residues" evidence="6">
    <location>
        <begin position="227"/>
        <end position="247"/>
    </location>
</feature>
<feature type="domain" description="Chitin-binding type-2" evidence="7">
    <location>
        <begin position="794"/>
        <end position="850"/>
    </location>
</feature>
<accession>A0A2T7PCN9</accession>
<evidence type="ECO:0000256" key="2">
    <source>
        <dbReference type="ARBA" id="ARBA00022729"/>
    </source>
</evidence>
<dbReference type="Proteomes" id="UP000245119">
    <property type="component" value="Linkage Group LG4"/>
</dbReference>
<dbReference type="SMART" id="SM00494">
    <property type="entry name" value="ChtBD2"/>
    <property type="match status" value="5"/>
</dbReference>
<dbReference type="PROSITE" id="PS50940">
    <property type="entry name" value="CHIT_BIND_II"/>
    <property type="match status" value="5"/>
</dbReference>
<feature type="region of interest" description="Disordered" evidence="6">
    <location>
        <begin position="754"/>
        <end position="777"/>
    </location>
</feature>
<keyword evidence="1" id="KW-0147">Chitin-binding</keyword>
<feature type="compositionally biased region" description="Low complexity" evidence="6">
    <location>
        <begin position="149"/>
        <end position="172"/>
    </location>
</feature>
<dbReference type="STRING" id="400727.A0A2T7PCN9"/>
<evidence type="ECO:0000256" key="5">
    <source>
        <dbReference type="ARBA" id="ARBA00023180"/>
    </source>
</evidence>
<dbReference type="InterPro" id="IPR051940">
    <property type="entry name" value="Chitin_bind-dev_reg"/>
</dbReference>
<keyword evidence="4" id="KW-1015">Disulfide bond</keyword>
<dbReference type="AlphaFoldDB" id="A0A2T7PCN9"/>